<dbReference type="EMBL" id="WNYA01027272">
    <property type="protein sequence ID" value="KAG8537733.1"/>
    <property type="molecule type" value="Genomic_DNA"/>
</dbReference>
<proteinExistence type="predicted"/>
<dbReference type="AlphaFoldDB" id="A0AAV6YVB7"/>
<keyword evidence="2" id="KW-1185">Reference proteome</keyword>
<accession>A0AAV6YVB7</accession>
<gene>
    <name evidence="1" type="ORF">GDO81_024006</name>
</gene>
<evidence type="ECO:0000313" key="1">
    <source>
        <dbReference type="EMBL" id="KAG8537733.1"/>
    </source>
</evidence>
<sequence length="82" mass="9166">MTEALSGSSLRKHVHLNGSFSCFRRVCPDAQRDSVALFHSQGLSTNTCPNLIRWMSGLARDMCACKRPLIKAEEHKRGSFSK</sequence>
<comment type="caution">
    <text evidence="1">The sequence shown here is derived from an EMBL/GenBank/DDBJ whole genome shotgun (WGS) entry which is preliminary data.</text>
</comment>
<dbReference type="Proteomes" id="UP000824782">
    <property type="component" value="Unassembled WGS sequence"/>
</dbReference>
<organism evidence="1 2">
    <name type="scientific">Engystomops pustulosus</name>
    <name type="common">Tungara frog</name>
    <name type="synonym">Physalaemus pustulosus</name>
    <dbReference type="NCBI Taxonomy" id="76066"/>
    <lineage>
        <taxon>Eukaryota</taxon>
        <taxon>Metazoa</taxon>
        <taxon>Chordata</taxon>
        <taxon>Craniata</taxon>
        <taxon>Vertebrata</taxon>
        <taxon>Euteleostomi</taxon>
        <taxon>Amphibia</taxon>
        <taxon>Batrachia</taxon>
        <taxon>Anura</taxon>
        <taxon>Neobatrachia</taxon>
        <taxon>Hyloidea</taxon>
        <taxon>Leptodactylidae</taxon>
        <taxon>Leiuperinae</taxon>
        <taxon>Engystomops</taxon>
    </lineage>
</organism>
<name>A0AAV6YVB7_ENGPU</name>
<evidence type="ECO:0000313" key="2">
    <source>
        <dbReference type="Proteomes" id="UP000824782"/>
    </source>
</evidence>
<protein>
    <submittedName>
        <fullName evidence="1">Uncharacterized protein</fullName>
    </submittedName>
</protein>
<reference evidence="1" key="1">
    <citation type="thesis" date="2020" institute="ProQuest LLC" country="789 East Eisenhower Parkway, Ann Arbor, MI, USA">
        <title>Comparative Genomics and Chromosome Evolution.</title>
        <authorList>
            <person name="Mudd A.B."/>
        </authorList>
    </citation>
    <scope>NUCLEOTIDE SEQUENCE</scope>
    <source>
        <strain evidence="1">237g6f4</strain>
        <tissue evidence="1">Blood</tissue>
    </source>
</reference>